<dbReference type="Pfam" id="PF00583">
    <property type="entry name" value="Acetyltransf_1"/>
    <property type="match status" value="1"/>
</dbReference>
<name>A0ABQ4CTV6_9ACTN</name>
<dbReference type="EMBL" id="BONE01000034">
    <property type="protein sequence ID" value="GIF74712.1"/>
    <property type="molecule type" value="Genomic_DNA"/>
</dbReference>
<gene>
    <name evidence="2" type="ORF">Asi02nite_42300</name>
</gene>
<feature type="domain" description="N-acetyltransferase" evidence="1">
    <location>
        <begin position="113"/>
        <end position="253"/>
    </location>
</feature>
<reference evidence="2 3" key="1">
    <citation type="submission" date="2021-01" db="EMBL/GenBank/DDBJ databases">
        <title>Whole genome shotgun sequence of Asanoa siamensis NBRC 107932.</title>
        <authorList>
            <person name="Komaki H."/>
            <person name="Tamura T."/>
        </authorList>
    </citation>
    <scope>NUCLEOTIDE SEQUENCE [LARGE SCALE GENOMIC DNA]</scope>
    <source>
        <strain evidence="2 3">NBRC 107932</strain>
    </source>
</reference>
<dbReference type="CDD" id="cd04301">
    <property type="entry name" value="NAT_SF"/>
    <property type="match status" value="1"/>
</dbReference>
<comment type="caution">
    <text evidence="2">The sequence shown here is derived from an EMBL/GenBank/DDBJ whole genome shotgun (WGS) entry which is preliminary data.</text>
</comment>
<dbReference type="InterPro" id="IPR000182">
    <property type="entry name" value="GNAT_dom"/>
</dbReference>
<dbReference type="Gene3D" id="3.40.630.30">
    <property type="match status" value="1"/>
</dbReference>
<accession>A0ABQ4CTV6</accession>
<evidence type="ECO:0000313" key="3">
    <source>
        <dbReference type="Proteomes" id="UP000604117"/>
    </source>
</evidence>
<dbReference type="InterPro" id="IPR016181">
    <property type="entry name" value="Acyl_CoA_acyltransferase"/>
</dbReference>
<protein>
    <recommendedName>
        <fullName evidence="1">N-acetyltransferase domain-containing protein</fullName>
    </recommendedName>
</protein>
<sequence>MIDDNLAFHAAHLHRRAPGMTVLPAADVLVCDSGLADDTFNIVAAARFPAASASERIASTLAAVRATGRPFTWWVGPDSAPFDLSDRLLEAGLPVGERELAMRCRTGRRPVDRPVRVVSTPSELADWAAVVAANWSPPSPTVLDFFAGTARWSLAPGSPARYLIGYASGRPVAAAEVCYGAGVAGFYNVATLAVERRRGWATALLSFGLGLAATEGYETAILQAAHQAISVYERLGFEPAGNVVEHAIAPSAG</sequence>
<dbReference type="Proteomes" id="UP000604117">
    <property type="component" value="Unassembled WGS sequence"/>
</dbReference>
<dbReference type="PROSITE" id="PS51186">
    <property type="entry name" value="GNAT"/>
    <property type="match status" value="1"/>
</dbReference>
<proteinExistence type="predicted"/>
<keyword evidence="3" id="KW-1185">Reference proteome</keyword>
<organism evidence="2 3">
    <name type="scientific">Asanoa siamensis</name>
    <dbReference type="NCBI Taxonomy" id="926357"/>
    <lineage>
        <taxon>Bacteria</taxon>
        <taxon>Bacillati</taxon>
        <taxon>Actinomycetota</taxon>
        <taxon>Actinomycetes</taxon>
        <taxon>Micromonosporales</taxon>
        <taxon>Micromonosporaceae</taxon>
        <taxon>Asanoa</taxon>
    </lineage>
</organism>
<dbReference type="RefSeq" id="WP_203715491.1">
    <property type="nucleotide sequence ID" value="NZ_BONE01000034.1"/>
</dbReference>
<evidence type="ECO:0000313" key="2">
    <source>
        <dbReference type="EMBL" id="GIF74712.1"/>
    </source>
</evidence>
<dbReference type="SUPFAM" id="SSF55729">
    <property type="entry name" value="Acyl-CoA N-acyltransferases (Nat)"/>
    <property type="match status" value="1"/>
</dbReference>
<evidence type="ECO:0000259" key="1">
    <source>
        <dbReference type="PROSITE" id="PS51186"/>
    </source>
</evidence>